<dbReference type="PANTHER" id="PTHR24221:SF654">
    <property type="entry name" value="ATP-BINDING CASSETTE SUB-FAMILY B MEMBER 6"/>
    <property type="match status" value="1"/>
</dbReference>
<dbReference type="FunFam" id="3.40.50.300:FF:000299">
    <property type="entry name" value="ABC transporter ATP-binding protein/permease"/>
    <property type="match status" value="1"/>
</dbReference>
<evidence type="ECO:0000256" key="8">
    <source>
        <dbReference type="ARBA" id="ARBA00023136"/>
    </source>
</evidence>
<dbReference type="PROSITE" id="PS00211">
    <property type="entry name" value="ABC_TRANSPORTER_1"/>
    <property type="match status" value="1"/>
</dbReference>
<dbReference type="GO" id="GO:0140359">
    <property type="term" value="F:ABC-type transporter activity"/>
    <property type="evidence" value="ECO:0007669"/>
    <property type="project" value="InterPro"/>
</dbReference>
<dbReference type="PANTHER" id="PTHR24221">
    <property type="entry name" value="ATP-BINDING CASSETTE SUB-FAMILY B"/>
    <property type="match status" value="1"/>
</dbReference>
<keyword evidence="4 9" id="KW-0812">Transmembrane</keyword>
<dbReference type="Pfam" id="PF00005">
    <property type="entry name" value="ABC_tran"/>
    <property type="match status" value="1"/>
</dbReference>
<dbReference type="PROSITE" id="PS50893">
    <property type="entry name" value="ABC_TRANSPORTER_2"/>
    <property type="match status" value="1"/>
</dbReference>
<keyword evidence="6 12" id="KW-0067">ATP-binding</keyword>
<evidence type="ECO:0000256" key="7">
    <source>
        <dbReference type="ARBA" id="ARBA00022989"/>
    </source>
</evidence>
<dbReference type="GO" id="GO:0034040">
    <property type="term" value="F:ATPase-coupled lipid transmembrane transporter activity"/>
    <property type="evidence" value="ECO:0007669"/>
    <property type="project" value="TreeGrafter"/>
</dbReference>
<sequence length="565" mass="61275">MVLSSLAEMLSLGAIVPFLAVLAQPERLWSNPWVQYLAPTLGWTRASDLVIPICLLFALTALISGGVRILSLQMNIRLANAVGSDLSSEVYRRTLYQPYTVQVSRNSSEVITAISNQVGAVISILTGLLQLLTGLLISLGLILTLVAINPQVTLGLAIGVGLIYAVIIHRNRLQLALLGRRIVEDETRLIRLLQEGLGAIRDVLLDGSQPLFVDSYRRADRRLRRDRGMSQVLALAPRYGLEAVGIALIALTVLVLGQQGASLLSVLPLLGVLALGSQRLLPTLQLIYGCWVGLTANLPALQSVLAYLSQPLHADDLQPVDQPLPFRQELQFTQVSFRYGEAAPWVLRNFDLTIRAGERVGLIGSTGSGKSTCMDLVMGLLEPTVGSIAVDGVLLQGQALRAWRRGIAHVPQSIFLSDASIAENIAFGVAPEAIDWRRLREAAQQAQIADFIETLPQGYQTPTGERGVRLSGGQRQRIGIARALYRRASVLVLDEATSALDNATEAAVMTAIFALKRNLTVLIIAHRLTTLQGCDRILELQAGQVVREWLPADLLTTIPSHAQEA</sequence>
<dbReference type="SUPFAM" id="SSF52540">
    <property type="entry name" value="P-loop containing nucleoside triphosphate hydrolases"/>
    <property type="match status" value="1"/>
</dbReference>
<accession>A0AAU6R5U2</accession>
<keyword evidence="8 9" id="KW-0472">Membrane</keyword>
<dbReference type="Gene3D" id="3.40.50.300">
    <property type="entry name" value="P-loop containing nucleotide triphosphate hydrolases"/>
    <property type="match status" value="1"/>
</dbReference>
<keyword evidence="7 9" id="KW-1133">Transmembrane helix</keyword>
<feature type="domain" description="ABC transmembrane type-1" evidence="11">
    <location>
        <begin position="1"/>
        <end position="259"/>
    </location>
</feature>
<dbReference type="InterPro" id="IPR017871">
    <property type="entry name" value="ABC_transporter-like_CS"/>
</dbReference>
<feature type="domain" description="ABC transporter" evidence="10">
    <location>
        <begin position="330"/>
        <end position="565"/>
    </location>
</feature>
<evidence type="ECO:0000256" key="5">
    <source>
        <dbReference type="ARBA" id="ARBA00022741"/>
    </source>
</evidence>
<feature type="transmembrane region" description="Helical" evidence="9">
    <location>
        <begin position="49"/>
        <end position="70"/>
    </location>
</feature>
<evidence type="ECO:0000259" key="10">
    <source>
        <dbReference type="PROSITE" id="PS50893"/>
    </source>
</evidence>
<proteinExistence type="predicted"/>
<feature type="transmembrane region" description="Helical" evidence="9">
    <location>
        <begin position="152"/>
        <end position="171"/>
    </location>
</feature>
<dbReference type="GO" id="GO:0005524">
    <property type="term" value="F:ATP binding"/>
    <property type="evidence" value="ECO:0007669"/>
    <property type="project" value="UniProtKB-KW"/>
</dbReference>
<dbReference type="GO" id="GO:0016887">
    <property type="term" value="F:ATP hydrolysis activity"/>
    <property type="evidence" value="ECO:0007669"/>
    <property type="project" value="InterPro"/>
</dbReference>
<dbReference type="InterPro" id="IPR003439">
    <property type="entry name" value="ABC_transporter-like_ATP-bd"/>
</dbReference>
<evidence type="ECO:0000256" key="6">
    <source>
        <dbReference type="ARBA" id="ARBA00022840"/>
    </source>
</evidence>
<keyword evidence="3" id="KW-1003">Cell membrane</keyword>
<dbReference type="InterPro" id="IPR011527">
    <property type="entry name" value="ABC1_TM_dom"/>
</dbReference>
<dbReference type="SMART" id="SM00382">
    <property type="entry name" value="AAA"/>
    <property type="match status" value="1"/>
</dbReference>
<dbReference type="AlphaFoldDB" id="A0AAU6R5U2"/>
<keyword evidence="2" id="KW-0813">Transport</keyword>
<evidence type="ECO:0000259" key="11">
    <source>
        <dbReference type="PROSITE" id="PS50929"/>
    </source>
</evidence>
<evidence type="ECO:0000256" key="1">
    <source>
        <dbReference type="ARBA" id="ARBA00004651"/>
    </source>
</evidence>
<evidence type="ECO:0000256" key="2">
    <source>
        <dbReference type="ARBA" id="ARBA00022448"/>
    </source>
</evidence>
<dbReference type="SUPFAM" id="SSF90123">
    <property type="entry name" value="ABC transporter transmembrane region"/>
    <property type="match status" value="1"/>
</dbReference>
<evidence type="ECO:0000256" key="4">
    <source>
        <dbReference type="ARBA" id="ARBA00022692"/>
    </source>
</evidence>
<evidence type="ECO:0000256" key="9">
    <source>
        <dbReference type="SAM" id="Phobius"/>
    </source>
</evidence>
<feature type="transmembrane region" description="Helical" evidence="9">
    <location>
        <begin position="118"/>
        <end position="146"/>
    </location>
</feature>
<evidence type="ECO:0000256" key="3">
    <source>
        <dbReference type="ARBA" id="ARBA00022475"/>
    </source>
</evidence>
<reference evidence="12" key="1">
    <citation type="submission" date="2024-01" db="EMBL/GenBank/DDBJ databases">
        <title>Synechococcus elongatus PCC 11802, a close yet different native of Synechococcus elongatus PCC 11801.</title>
        <authorList>
            <person name="Jaiswal D."/>
            <person name="Sengupta A."/>
            <person name="Sengupta S."/>
            <person name="Pakrasi H.B."/>
            <person name="Wangikar P."/>
        </authorList>
    </citation>
    <scope>NUCLEOTIDE SEQUENCE</scope>
    <source>
        <strain evidence="12">PCC 11802</strain>
    </source>
</reference>
<dbReference type="InterPro" id="IPR036640">
    <property type="entry name" value="ABC1_TM_sf"/>
</dbReference>
<dbReference type="GO" id="GO:0005886">
    <property type="term" value="C:plasma membrane"/>
    <property type="evidence" value="ECO:0007669"/>
    <property type="project" value="UniProtKB-SubCell"/>
</dbReference>
<dbReference type="PROSITE" id="PS50929">
    <property type="entry name" value="ABC_TM1F"/>
    <property type="match status" value="1"/>
</dbReference>
<gene>
    <name evidence="12" type="ORF">EKO22_10470</name>
</gene>
<dbReference type="Gene3D" id="1.20.1560.10">
    <property type="entry name" value="ABC transporter type 1, transmembrane domain"/>
    <property type="match status" value="1"/>
</dbReference>
<name>A0AAU6R5U2_SYNEL</name>
<feature type="transmembrane region" description="Helical" evidence="9">
    <location>
        <begin position="232"/>
        <end position="256"/>
    </location>
</feature>
<protein>
    <submittedName>
        <fullName evidence="12">ABC transporter ATP-binding protein</fullName>
    </submittedName>
</protein>
<organism evidence="12">
    <name type="scientific">Synechococcus elongatus PCC 11802</name>
    <dbReference type="NCBI Taxonomy" id="2283154"/>
    <lineage>
        <taxon>Bacteria</taxon>
        <taxon>Bacillati</taxon>
        <taxon>Cyanobacteriota</taxon>
        <taxon>Cyanophyceae</taxon>
        <taxon>Synechococcales</taxon>
        <taxon>Synechococcaceae</taxon>
        <taxon>Synechococcus</taxon>
    </lineage>
</organism>
<keyword evidence="5" id="KW-0547">Nucleotide-binding</keyword>
<dbReference type="Pfam" id="PF00664">
    <property type="entry name" value="ABC_membrane"/>
    <property type="match status" value="1"/>
</dbReference>
<dbReference type="InterPro" id="IPR039421">
    <property type="entry name" value="Type_1_exporter"/>
</dbReference>
<dbReference type="InterPro" id="IPR027417">
    <property type="entry name" value="P-loop_NTPase"/>
</dbReference>
<dbReference type="InterPro" id="IPR003593">
    <property type="entry name" value="AAA+_ATPase"/>
</dbReference>
<comment type="subcellular location">
    <subcellularLocation>
        <location evidence="1">Cell membrane</location>
        <topology evidence="1">Multi-pass membrane protein</topology>
    </subcellularLocation>
</comment>
<evidence type="ECO:0000313" key="12">
    <source>
        <dbReference type="EMBL" id="WZE38215.1"/>
    </source>
</evidence>
<dbReference type="EMBL" id="CP034671">
    <property type="protein sequence ID" value="WZE38215.1"/>
    <property type="molecule type" value="Genomic_DNA"/>
</dbReference>